<reference evidence="2 3" key="1">
    <citation type="submission" date="2011-10" db="EMBL/GenBank/DDBJ databases">
        <title>The Noncontiguous Finished genome of Thermanaerovibrio velox DSM 12556.</title>
        <authorList>
            <consortium name="US DOE Joint Genome Institute (JGI-PGF)"/>
            <person name="Lucas S."/>
            <person name="Copeland A."/>
            <person name="Lapidus A."/>
            <person name="Glavina del Rio T."/>
            <person name="Dalin E."/>
            <person name="Tice H."/>
            <person name="Bruce D."/>
            <person name="Goodwin L."/>
            <person name="Pitluck S."/>
            <person name="Peters L."/>
            <person name="Mikhailova N."/>
            <person name="Teshima H."/>
            <person name="Kyrpides N."/>
            <person name="Mavromatis K."/>
            <person name="Ivanova N."/>
            <person name="Markowitz V."/>
            <person name="Cheng J.-F."/>
            <person name="Hugenholtz P."/>
            <person name="Woyke T."/>
            <person name="Wu D."/>
            <person name="Spring S."/>
            <person name="Brambilla E.-M."/>
            <person name="Klenk H.-P."/>
            <person name="Eisen J.A."/>
        </authorList>
    </citation>
    <scope>NUCLEOTIDE SEQUENCE [LARGE SCALE GENOMIC DNA]</scope>
    <source>
        <strain evidence="2 3">DSM 12556</strain>
    </source>
</reference>
<proteinExistence type="predicted"/>
<evidence type="ECO:0000313" key="3">
    <source>
        <dbReference type="Proteomes" id="UP000005730"/>
    </source>
</evidence>
<accession>H0USF1</accession>
<dbReference type="OrthoDB" id="3192849at2"/>
<name>H0USF1_9BACT</name>
<dbReference type="InterPro" id="IPR021778">
    <property type="entry name" value="Se/S_carrier-like"/>
</dbReference>
<gene>
    <name evidence="2" type="ORF">TheveDRAFT_1116</name>
</gene>
<evidence type="ECO:0000259" key="1">
    <source>
        <dbReference type="Pfam" id="PF11823"/>
    </source>
</evidence>
<organism evidence="2 3">
    <name type="scientific">Thermanaerovibrio velox DSM 12556</name>
    <dbReference type="NCBI Taxonomy" id="926567"/>
    <lineage>
        <taxon>Bacteria</taxon>
        <taxon>Thermotogati</taxon>
        <taxon>Synergistota</taxon>
        <taxon>Synergistia</taxon>
        <taxon>Synergistales</taxon>
        <taxon>Synergistaceae</taxon>
        <taxon>Thermanaerovibrio</taxon>
    </lineage>
</organism>
<dbReference type="Proteomes" id="UP000005730">
    <property type="component" value="Chromosome"/>
</dbReference>
<evidence type="ECO:0000313" key="2">
    <source>
        <dbReference type="EMBL" id="EHM10240.1"/>
    </source>
</evidence>
<keyword evidence="3" id="KW-1185">Reference proteome</keyword>
<dbReference type="EMBL" id="CM001377">
    <property type="protein sequence ID" value="EHM10240.1"/>
    <property type="molecule type" value="Genomic_DNA"/>
</dbReference>
<dbReference type="AlphaFoldDB" id="H0USF1"/>
<protein>
    <recommendedName>
        <fullName evidence="1">Putative Se/S carrier protein-like domain-containing protein</fullName>
    </recommendedName>
</protein>
<dbReference type="eggNOG" id="ENOG5032Y7T">
    <property type="taxonomic scope" value="Bacteria"/>
</dbReference>
<dbReference type="HOGENOM" id="CLU_167443_0_1_0"/>
<dbReference type="RefSeq" id="WP_006583734.1">
    <property type="nucleotide sequence ID" value="NZ_CM001377.1"/>
</dbReference>
<sequence length="71" mass="8082">MECIATFDTTHMALLFEKTMRSQGLMVKIVPVPRSLSSSCGLACRYPCEEHEKVVRTAEEHRIEVSGYHKI</sequence>
<dbReference type="STRING" id="926567.TheveDRAFT_1116"/>
<feature type="domain" description="Putative Se/S carrier protein-like" evidence="1">
    <location>
        <begin position="2"/>
        <end position="69"/>
    </location>
</feature>
<dbReference type="Pfam" id="PF11823">
    <property type="entry name" value="Se_S_carrier"/>
    <property type="match status" value="1"/>
</dbReference>